<reference evidence="1 2" key="1">
    <citation type="submission" date="2020-03" db="EMBL/GenBank/DDBJ databases">
        <title>Complete genome sequence of Orbus sp. IPMB12 (BCRC 80908).</title>
        <authorList>
            <person name="Lo W.-S."/>
            <person name="Chang T.-H."/>
            <person name="Kuo C.-H."/>
        </authorList>
    </citation>
    <scope>NUCLEOTIDE SEQUENCE [LARGE SCALE GENOMIC DNA]</scope>
    <source>
        <strain evidence="1 2">IPMB12</strain>
    </source>
</reference>
<proteinExistence type="predicted"/>
<dbReference type="EMBL" id="CP050253">
    <property type="protein sequence ID" value="QIQ22155.1"/>
    <property type="molecule type" value="Genomic_DNA"/>
</dbReference>
<dbReference type="Proteomes" id="UP000501168">
    <property type="component" value="Chromosome"/>
</dbReference>
<keyword evidence="2" id="KW-1185">Reference proteome</keyword>
<dbReference type="AlphaFoldDB" id="A0A6G9ID47"/>
<protein>
    <submittedName>
        <fullName evidence="1">Uncharacterized protein</fullName>
    </submittedName>
</protein>
<dbReference type="KEGG" id="orb:IPMB12_10945"/>
<dbReference type="RefSeq" id="WP_166917452.1">
    <property type="nucleotide sequence ID" value="NZ_CP050253.1"/>
</dbReference>
<gene>
    <name evidence="1" type="ORF">IPMB12_10945</name>
</gene>
<name>A0A6G9ID47_9GAMM</name>
<organism evidence="1 2">
    <name type="scientific">Zophobihabitans entericus</name>
    <dbReference type="NCBI Taxonomy" id="1635327"/>
    <lineage>
        <taxon>Bacteria</taxon>
        <taxon>Pseudomonadati</taxon>
        <taxon>Pseudomonadota</taxon>
        <taxon>Gammaproteobacteria</taxon>
        <taxon>Orbales</taxon>
        <taxon>Orbaceae</taxon>
        <taxon>Zophobihabitans</taxon>
    </lineage>
</organism>
<dbReference type="InParanoid" id="A0A6G9ID47"/>
<evidence type="ECO:0000313" key="1">
    <source>
        <dbReference type="EMBL" id="QIQ22155.1"/>
    </source>
</evidence>
<accession>A0A6G9ID47</accession>
<evidence type="ECO:0000313" key="2">
    <source>
        <dbReference type="Proteomes" id="UP000501168"/>
    </source>
</evidence>
<sequence>MMTKLSYQEMVQIATTELIKIQPTGFHSMIEQANLYMPGTRLRAILSIFFDYDNKRWKSITGRYRKMLSTLNTHFQKLPKYGATNNTPISERIVYLHYSVNGSDWWIWELDTGAKGEYLLFGITVNRQHPEITLETFISLDELISDSDATLDELFHPKPIKYIPSLKNLCSGREE</sequence>